<keyword evidence="3" id="KW-1185">Reference proteome</keyword>
<dbReference type="Gene3D" id="2.40.50.140">
    <property type="entry name" value="Nucleic acid-binding proteins"/>
    <property type="match status" value="1"/>
</dbReference>
<proteinExistence type="predicted"/>
<dbReference type="InterPro" id="IPR002792">
    <property type="entry name" value="TRAM_dom"/>
</dbReference>
<feature type="domain" description="TRAM" evidence="1">
    <location>
        <begin position="14"/>
        <end position="78"/>
    </location>
</feature>
<gene>
    <name evidence="2" type="ORF">NDI79_23110</name>
</gene>
<dbReference type="RefSeq" id="WP_310931000.1">
    <property type="nucleotide sequence ID" value="NZ_JAMQOQ010000011.1"/>
</dbReference>
<comment type="caution">
    <text evidence="2">The sequence shown here is derived from an EMBL/GenBank/DDBJ whole genome shotgun (WGS) entry which is preliminary data.</text>
</comment>
<accession>A0ABU2G8F0</accession>
<dbReference type="InterPro" id="IPR012340">
    <property type="entry name" value="NA-bd_OB-fold"/>
</dbReference>
<dbReference type="Proteomes" id="UP001254813">
    <property type="component" value="Unassembled WGS sequence"/>
</dbReference>
<dbReference type="PROSITE" id="PS50926">
    <property type="entry name" value="TRAM"/>
    <property type="match status" value="1"/>
</dbReference>
<reference evidence="2 3" key="1">
    <citation type="submission" date="2022-06" db="EMBL/GenBank/DDBJ databases">
        <title>Halogeometricum sp. a new haloarchaeum isolate from saline soil.</title>
        <authorList>
            <person name="Strakova D."/>
            <person name="Galisteo C."/>
            <person name="Sanchez-Porro C."/>
            <person name="Ventosa A."/>
        </authorList>
    </citation>
    <scope>NUCLEOTIDE SEQUENCE [LARGE SCALE GENOMIC DNA]</scope>
    <source>
        <strain evidence="3">S3BR25-2</strain>
    </source>
</reference>
<evidence type="ECO:0000313" key="3">
    <source>
        <dbReference type="Proteomes" id="UP001254813"/>
    </source>
</evidence>
<dbReference type="EMBL" id="JAMQOQ010000011">
    <property type="protein sequence ID" value="MDS0297059.1"/>
    <property type="molecule type" value="Genomic_DNA"/>
</dbReference>
<name>A0ABU2G8F0_9EURY</name>
<organism evidence="2 3">
    <name type="scientific">Halogeometricum luteum</name>
    <dbReference type="NCBI Taxonomy" id="2950537"/>
    <lineage>
        <taxon>Archaea</taxon>
        <taxon>Methanobacteriati</taxon>
        <taxon>Methanobacteriota</taxon>
        <taxon>Stenosarchaea group</taxon>
        <taxon>Halobacteria</taxon>
        <taxon>Halobacteriales</taxon>
        <taxon>Haloferacaceae</taxon>
        <taxon>Halogeometricum</taxon>
    </lineage>
</organism>
<evidence type="ECO:0000259" key="1">
    <source>
        <dbReference type="PROSITE" id="PS50926"/>
    </source>
</evidence>
<protein>
    <recommendedName>
        <fullName evidence="1">TRAM domain-containing protein</fullName>
    </recommendedName>
</protein>
<evidence type="ECO:0000313" key="2">
    <source>
        <dbReference type="EMBL" id="MDS0297059.1"/>
    </source>
</evidence>
<sequence>MSHETALEQDAREKLTAGQRVTAVILETDVDDDGKALTKIENIKTFVRPGEYELEWGDTVWIKIVDVGRSHAEALVLSRAT</sequence>